<dbReference type="AlphaFoldDB" id="A0A3L6PM14"/>
<evidence type="ECO:0000256" key="6">
    <source>
        <dbReference type="ARBA" id="ARBA00022790"/>
    </source>
</evidence>
<dbReference type="InterPro" id="IPR000717">
    <property type="entry name" value="PCI_dom"/>
</dbReference>
<keyword evidence="7" id="KW-0539">Nucleus</keyword>
<keyword evidence="9" id="KW-0812">Transmembrane</keyword>
<dbReference type="InterPro" id="IPR055089">
    <property type="entry name" value="COP9_N"/>
</dbReference>
<dbReference type="STRING" id="4540.A0A3L6PM14"/>
<dbReference type="GO" id="GO:0008180">
    <property type="term" value="C:COP9 signalosome"/>
    <property type="evidence" value="ECO:0007669"/>
    <property type="project" value="UniProtKB-KW"/>
</dbReference>
<dbReference type="SUPFAM" id="SSF52540">
    <property type="entry name" value="P-loop containing nucleoside triphosphate hydrolases"/>
    <property type="match status" value="1"/>
</dbReference>
<dbReference type="GO" id="GO:0006511">
    <property type="term" value="P:ubiquitin-dependent protein catabolic process"/>
    <property type="evidence" value="ECO:0007669"/>
    <property type="project" value="TreeGrafter"/>
</dbReference>
<feature type="region of interest" description="Disordered" evidence="8">
    <location>
        <begin position="271"/>
        <end position="334"/>
    </location>
</feature>
<dbReference type="FunFam" id="1.25.40.570:FF:000008">
    <property type="entry name" value="COP9 signalosome complex subunit 3"/>
    <property type="match status" value="1"/>
</dbReference>
<evidence type="ECO:0000313" key="11">
    <source>
        <dbReference type="EMBL" id="RLM60894.1"/>
    </source>
</evidence>
<keyword evidence="9" id="KW-0472">Membrane</keyword>
<comment type="subcellular location">
    <subcellularLocation>
        <location evidence="2">Cytoplasm</location>
    </subcellularLocation>
    <subcellularLocation>
        <location evidence="1">Nucleus</location>
    </subcellularLocation>
</comment>
<feature type="compositionally biased region" description="Low complexity" evidence="8">
    <location>
        <begin position="89"/>
        <end position="106"/>
    </location>
</feature>
<evidence type="ECO:0000256" key="5">
    <source>
        <dbReference type="ARBA" id="ARBA00022490"/>
    </source>
</evidence>
<keyword evidence="5" id="KW-0963">Cytoplasm</keyword>
<dbReference type="EMBL" id="PQIB02000016">
    <property type="protein sequence ID" value="RLM60894.1"/>
    <property type="molecule type" value="Genomic_DNA"/>
</dbReference>
<keyword evidence="6" id="KW-0736">Signalosome</keyword>
<proteinExistence type="inferred from homology"/>
<dbReference type="InterPro" id="IPR027417">
    <property type="entry name" value="P-loop_NTPase"/>
</dbReference>
<feature type="compositionally biased region" description="Low complexity" evidence="8">
    <location>
        <begin position="319"/>
        <end position="334"/>
    </location>
</feature>
<protein>
    <recommendedName>
        <fullName evidence="4">COP9 signalosome complex subunit 3</fullName>
    </recommendedName>
</protein>
<dbReference type="InterPro" id="IPR010903">
    <property type="entry name" value="DUF1517"/>
</dbReference>
<dbReference type="OrthoDB" id="29061at2759"/>
<dbReference type="Gene3D" id="3.40.50.300">
    <property type="entry name" value="P-loop containing nucleotide triphosphate hydrolases"/>
    <property type="match status" value="1"/>
</dbReference>
<evidence type="ECO:0000256" key="8">
    <source>
        <dbReference type="SAM" id="MobiDB-lite"/>
    </source>
</evidence>
<dbReference type="SUPFAM" id="SSF46785">
    <property type="entry name" value="Winged helix' DNA-binding domain"/>
    <property type="match status" value="1"/>
</dbReference>
<feature type="domain" description="PCI" evidence="10">
    <location>
        <begin position="535"/>
        <end position="703"/>
    </location>
</feature>
<dbReference type="FunFam" id="1.10.10.10:FF:000354">
    <property type="entry name" value="COP9 signalosome complex subunit 3"/>
    <property type="match status" value="1"/>
</dbReference>
<evidence type="ECO:0000259" key="10">
    <source>
        <dbReference type="PROSITE" id="PS50250"/>
    </source>
</evidence>
<dbReference type="PROSITE" id="PS50250">
    <property type="entry name" value="PCI"/>
    <property type="match status" value="1"/>
</dbReference>
<name>A0A3L6PM14_PANMI</name>
<feature type="region of interest" description="Disordered" evidence="8">
    <location>
        <begin position="84"/>
        <end position="112"/>
    </location>
</feature>
<gene>
    <name evidence="11" type="ORF">C2845_PM14G01400</name>
</gene>
<feature type="transmembrane region" description="Helical" evidence="9">
    <location>
        <begin position="944"/>
        <end position="964"/>
    </location>
</feature>
<dbReference type="PANTHER" id="PTHR10758">
    <property type="entry name" value="26S PROTEASOME NON-ATPASE REGULATORY SUBUNIT 3/COP9 SIGNALOSOME COMPLEX SUBUNIT 3"/>
    <property type="match status" value="1"/>
</dbReference>
<reference evidence="12" key="1">
    <citation type="journal article" date="2019" name="Nat. Commun.">
        <title>The genome of broomcorn millet.</title>
        <authorList>
            <person name="Zou C."/>
            <person name="Miki D."/>
            <person name="Li D."/>
            <person name="Tang Q."/>
            <person name="Xiao L."/>
            <person name="Rajput S."/>
            <person name="Deng P."/>
            <person name="Jia W."/>
            <person name="Huang R."/>
            <person name="Zhang M."/>
            <person name="Sun Y."/>
            <person name="Hu J."/>
            <person name="Fu X."/>
            <person name="Schnable P.S."/>
            <person name="Li F."/>
            <person name="Zhang H."/>
            <person name="Feng B."/>
            <person name="Zhu X."/>
            <person name="Liu R."/>
            <person name="Schnable J.C."/>
            <person name="Zhu J.-K."/>
            <person name="Zhang H."/>
        </authorList>
    </citation>
    <scope>NUCLEOTIDE SEQUENCE [LARGE SCALE GENOMIC DNA]</scope>
</reference>
<comment type="caution">
    <text evidence="11">The sequence shown here is derived from an EMBL/GenBank/DDBJ whole genome shotgun (WGS) entry which is preliminary data.</text>
</comment>
<dbReference type="Pfam" id="PF01399">
    <property type="entry name" value="PCI"/>
    <property type="match status" value="1"/>
</dbReference>
<dbReference type="Proteomes" id="UP000275267">
    <property type="component" value="Unassembled WGS sequence"/>
</dbReference>
<dbReference type="Pfam" id="PF07466">
    <property type="entry name" value="DUF1517"/>
    <property type="match status" value="1"/>
</dbReference>
<dbReference type="InterPro" id="IPR036390">
    <property type="entry name" value="WH_DNA-bd_sf"/>
</dbReference>
<evidence type="ECO:0000256" key="9">
    <source>
        <dbReference type="SAM" id="Phobius"/>
    </source>
</evidence>
<feature type="region of interest" description="Disordered" evidence="8">
    <location>
        <begin position="876"/>
        <end position="897"/>
    </location>
</feature>
<comment type="similarity">
    <text evidence="3">Belongs to the CSN3 family.</text>
</comment>
<sequence length="1203" mass="132607">MAGLLRLAARSLSRRALPPAPAHRGLAASAVALADDYWSDWEDEEEEARRARASAPLAGTDPAGGAPRGVQWVVMASRRCSPCPTSPWGRSSGRISTPPRSSTRRSVGFEPRPLPLSKITRPAASLRSNSIANSVNEGRLVPEDIIFGLLTKRLEEGYNKGETGFILDGIPHTCMQAEILDEIVDIDLVLNFKCADDCFMKKRSRGDICSHCGQLFDISKSASTNCSPCVGSYTWHSQVEPASVLGLEDSRLERMRTYAKQIKYLIPRPIDVLDPTETPRKKTNSQPKQTPRPGDSPQRKRKPNPETPQRRRAAKAKPHLSAAASETTRAGTTAAPATTLMESLEALVAHIQGLSGSPEEVAHLHSLLKQADGDSLRAHAAALVPFLAHLSPGAHSLGYLYLLEACATSGANLRDFGGGDFLVTMADFLTACSSDQIRLAPDKFLNVCRVLKDQVMQLNRPIRGIAPLRAAVHKIQASPEQLTPVHADYLLLCLLAKQYKAGLSVLEDDIFEVDQPKDLFLYCYYGGMIYIGLKKFPKALELLHNAVTAPMSSLNAIAVEAYKKYILVSLIQNGQVPSFPKYTSATAQRNLRNHAQIYVDLCTSYGNGRYSDLDIFIESNAAVFQSDNNLGLVKQVLSSMYKRNIQRLTQTYLTLSLEDIARSVQLETPRDAEMHVLRMIEDGEIHATINQKDGMVSFHEDPEQYKSVEMVEHIDSSIQRLTALSKKLASIDENMACDPAYLLKTGRDRGRFDYEDFDTVPHKTGPSEKADASVPVEIYRVKGVCEGIVSSASQLSTCMLCCLLVDGRILNLSLNPPLVPANGDRRRLALFAAPPLEDAPSRAASAAQPLLLPPWRATPPPPLPRVPGHGHAAISFRRGTPQEPGRSRSATRCYCRGGGGSQPARRARRVRRRHGRALLLFVVALLLLDLIFVVLVLLLMVDSLIIILFRLFMVEALVLLDGAAGGGDSRIRRHGSLLLIVFRLVMVEALVLLDFLLAGAAGGGDSRIRRHGAASPSGYGRPARRGDAVALLGLAKSLQKDLNEIAEKVEASNQRWYKFILTELQMLASVETICFEEVDVKDTGDSWEQHFDKISIEERSKFDEETLYNLEGIKRKKSYSRKPDGFRNEYIVLTILVAADGALKFPEVRNYADLEAAVETLNSTPARRIQGIQVLWTPQDEDDVLLEEKLLEDYPYLKPLCDD</sequence>
<evidence type="ECO:0000313" key="12">
    <source>
        <dbReference type="Proteomes" id="UP000275267"/>
    </source>
</evidence>
<dbReference type="PANTHER" id="PTHR10758:SF1">
    <property type="entry name" value="COP9 SIGNALOSOME COMPLEX SUBUNIT 3"/>
    <property type="match status" value="1"/>
</dbReference>
<feature type="transmembrane region" description="Helical" evidence="9">
    <location>
        <begin position="976"/>
        <end position="1001"/>
    </location>
</feature>
<keyword evidence="12" id="KW-1185">Reference proteome</keyword>
<evidence type="ECO:0000256" key="7">
    <source>
        <dbReference type="ARBA" id="ARBA00023242"/>
    </source>
</evidence>
<dbReference type="Pfam" id="PF22788">
    <property type="entry name" value="COP9_hel_rpt"/>
    <property type="match status" value="1"/>
</dbReference>
<evidence type="ECO:0000256" key="2">
    <source>
        <dbReference type="ARBA" id="ARBA00004496"/>
    </source>
</evidence>
<evidence type="ECO:0000256" key="3">
    <source>
        <dbReference type="ARBA" id="ARBA00007084"/>
    </source>
</evidence>
<evidence type="ECO:0000256" key="4">
    <source>
        <dbReference type="ARBA" id="ARBA00014878"/>
    </source>
</evidence>
<dbReference type="GO" id="GO:0005737">
    <property type="term" value="C:cytoplasm"/>
    <property type="evidence" value="ECO:0007669"/>
    <property type="project" value="UniProtKB-SubCell"/>
</dbReference>
<feature type="transmembrane region" description="Helical" evidence="9">
    <location>
        <begin position="917"/>
        <end position="938"/>
    </location>
</feature>
<dbReference type="Gene3D" id="1.25.40.570">
    <property type="match status" value="1"/>
</dbReference>
<dbReference type="InterPro" id="IPR050756">
    <property type="entry name" value="CSN3"/>
</dbReference>
<keyword evidence="9" id="KW-1133">Transmembrane helix</keyword>
<accession>A0A3L6PM14</accession>
<dbReference type="SMART" id="SM00088">
    <property type="entry name" value="PINT"/>
    <property type="match status" value="1"/>
</dbReference>
<dbReference type="Pfam" id="PF00406">
    <property type="entry name" value="ADK"/>
    <property type="match status" value="1"/>
</dbReference>
<organism evidence="11 12">
    <name type="scientific">Panicum miliaceum</name>
    <name type="common">Proso millet</name>
    <name type="synonym">Broomcorn millet</name>
    <dbReference type="NCBI Taxonomy" id="4540"/>
    <lineage>
        <taxon>Eukaryota</taxon>
        <taxon>Viridiplantae</taxon>
        <taxon>Streptophyta</taxon>
        <taxon>Embryophyta</taxon>
        <taxon>Tracheophyta</taxon>
        <taxon>Spermatophyta</taxon>
        <taxon>Magnoliopsida</taxon>
        <taxon>Liliopsida</taxon>
        <taxon>Poales</taxon>
        <taxon>Poaceae</taxon>
        <taxon>PACMAD clade</taxon>
        <taxon>Panicoideae</taxon>
        <taxon>Panicodae</taxon>
        <taxon>Paniceae</taxon>
        <taxon>Panicinae</taxon>
        <taxon>Panicum</taxon>
        <taxon>Panicum sect. Panicum</taxon>
    </lineage>
</organism>
<evidence type="ECO:0000256" key="1">
    <source>
        <dbReference type="ARBA" id="ARBA00004123"/>
    </source>
</evidence>